<evidence type="ECO:0000313" key="2">
    <source>
        <dbReference type="EMBL" id="KIK17287.1"/>
    </source>
</evidence>
<feature type="transmembrane region" description="Helical" evidence="1">
    <location>
        <begin position="212"/>
        <end position="233"/>
    </location>
</feature>
<keyword evidence="3" id="KW-1185">Reference proteome</keyword>
<dbReference type="Proteomes" id="UP000054018">
    <property type="component" value="Unassembled WGS sequence"/>
</dbReference>
<keyword evidence="1" id="KW-0812">Transmembrane</keyword>
<dbReference type="STRING" id="765257.A0A0C9Z4A2"/>
<keyword evidence="1" id="KW-1133">Transmembrane helix</keyword>
<name>A0A0C9Z4A2_9AGAM</name>
<reference evidence="2 3" key="1">
    <citation type="submission" date="2014-04" db="EMBL/GenBank/DDBJ databases">
        <authorList>
            <consortium name="DOE Joint Genome Institute"/>
            <person name="Kuo A."/>
            <person name="Kohler A."/>
            <person name="Costa M.D."/>
            <person name="Nagy L.G."/>
            <person name="Floudas D."/>
            <person name="Copeland A."/>
            <person name="Barry K.W."/>
            <person name="Cichocki N."/>
            <person name="Veneault-Fourrey C."/>
            <person name="LaButti K."/>
            <person name="Lindquist E.A."/>
            <person name="Lipzen A."/>
            <person name="Lundell T."/>
            <person name="Morin E."/>
            <person name="Murat C."/>
            <person name="Sun H."/>
            <person name="Tunlid A."/>
            <person name="Henrissat B."/>
            <person name="Grigoriev I.V."/>
            <person name="Hibbett D.S."/>
            <person name="Martin F."/>
            <person name="Nordberg H.P."/>
            <person name="Cantor M.N."/>
            <person name="Hua S.X."/>
        </authorList>
    </citation>
    <scope>NUCLEOTIDE SEQUENCE [LARGE SCALE GENOMIC DNA]</scope>
    <source>
        <strain evidence="2 3">441</strain>
    </source>
</reference>
<dbReference type="AlphaFoldDB" id="A0A0C9Z4A2"/>
<dbReference type="OrthoDB" id="2366471at2759"/>
<organism evidence="2 3">
    <name type="scientific">Pisolithus microcarpus 441</name>
    <dbReference type="NCBI Taxonomy" id="765257"/>
    <lineage>
        <taxon>Eukaryota</taxon>
        <taxon>Fungi</taxon>
        <taxon>Dikarya</taxon>
        <taxon>Basidiomycota</taxon>
        <taxon>Agaricomycotina</taxon>
        <taxon>Agaricomycetes</taxon>
        <taxon>Agaricomycetidae</taxon>
        <taxon>Boletales</taxon>
        <taxon>Sclerodermatineae</taxon>
        <taxon>Pisolithaceae</taxon>
        <taxon>Pisolithus</taxon>
    </lineage>
</organism>
<evidence type="ECO:0000313" key="3">
    <source>
        <dbReference type="Proteomes" id="UP000054018"/>
    </source>
</evidence>
<proteinExistence type="predicted"/>
<dbReference type="HOGENOM" id="CLU_025274_1_1_1"/>
<feature type="transmembrane region" description="Helical" evidence="1">
    <location>
        <begin position="140"/>
        <end position="163"/>
    </location>
</feature>
<sequence length="400" mass="44663">MGRRFRRLAHSATVDVVFDPDGDPESGTEMVHINPSLLFDHDGWSKGPAFKGAYSGSFIHETGPLASLLMKKSSKLSNTAIKGRPSQPVSVTVASLKRVPDLQERMTFYPRPPVFAIVPILSSLATCVTCGLYREWYAFSMILLGILARGFACVFIGSGKLIFDHPKPAEGSPPGDGILGYDRELVLLKGEEHVVNAITRGRMFFRFRSKHACYIVELCSILLIVQAIAQLILIPQSQLFGQLMFLVSLAFSWSYNLWLSSVDKEVVRKEIFGKILGEPKFIKFTFPNRVSAVVFLLLALSYDRRSPGDLERLKKIMDTLLPTDAEVWQIWKETIVEKLRNGQGFRFEDSHHPNLSASDMTLLSNLLGDAGTAYTAFEQHRAKIVPREEMADSNGPPLRS</sequence>
<dbReference type="EMBL" id="KN833833">
    <property type="protein sequence ID" value="KIK17287.1"/>
    <property type="molecule type" value="Genomic_DNA"/>
</dbReference>
<feature type="transmembrane region" description="Helical" evidence="1">
    <location>
        <begin position="114"/>
        <end position="134"/>
    </location>
</feature>
<reference evidence="3" key="2">
    <citation type="submission" date="2015-01" db="EMBL/GenBank/DDBJ databases">
        <title>Evolutionary Origins and Diversification of the Mycorrhizal Mutualists.</title>
        <authorList>
            <consortium name="DOE Joint Genome Institute"/>
            <consortium name="Mycorrhizal Genomics Consortium"/>
            <person name="Kohler A."/>
            <person name="Kuo A."/>
            <person name="Nagy L.G."/>
            <person name="Floudas D."/>
            <person name="Copeland A."/>
            <person name="Barry K.W."/>
            <person name="Cichocki N."/>
            <person name="Veneault-Fourrey C."/>
            <person name="LaButti K."/>
            <person name="Lindquist E.A."/>
            <person name="Lipzen A."/>
            <person name="Lundell T."/>
            <person name="Morin E."/>
            <person name="Murat C."/>
            <person name="Riley R."/>
            <person name="Ohm R."/>
            <person name="Sun H."/>
            <person name="Tunlid A."/>
            <person name="Henrissat B."/>
            <person name="Grigoriev I.V."/>
            <person name="Hibbett D.S."/>
            <person name="Martin F."/>
        </authorList>
    </citation>
    <scope>NUCLEOTIDE SEQUENCE [LARGE SCALE GENOMIC DNA]</scope>
    <source>
        <strain evidence="3">441</strain>
    </source>
</reference>
<evidence type="ECO:0000256" key="1">
    <source>
        <dbReference type="SAM" id="Phobius"/>
    </source>
</evidence>
<accession>A0A0C9Z4A2</accession>
<gene>
    <name evidence="2" type="ORF">PISMIDRAFT_685409</name>
</gene>
<protein>
    <submittedName>
        <fullName evidence="2">Uncharacterized protein</fullName>
    </submittedName>
</protein>
<keyword evidence="1" id="KW-0472">Membrane</keyword>
<feature type="transmembrane region" description="Helical" evidence="1">
    <location>
        <begin position="239"/>
        <end position="260"/>
    </location>
</feature>